<reference evidence="2" key="2">
    <citation type="submission" date="2025-08" db="UniProtKB">
        <authorList>
            <consortium name="Ensembl"/>
        </authorList>
    </citation>
    <scope>IDENTIFICATION</scope>
    <source>
        <strain evidence="2">Thoroughbred</strain>
    </source>
</reference>
<name>F7D6I4_HORSE</name>
<dbReference type="STRING" id="9796.ENSECAP00000000934"/>
<accession>F7D6I4</accession>
<evidence type="ECO:0000313" key="2">
    <source>
        <dbReference type="Ensembl" id="ENSECAP00000000934.4"/>
    </source>
</evidence>
<evidence type="ECO:0000256" key="1">
    <source>
        <dbReference type="SAM" id="MobiDB-lite"/>
    </source>
</evidence>
<dbReference type="HOGENOM" id="CLU_040815_4_0_1"/>
<evidence type="ECO:0000313" key="3">
    <source>
        <dbReference type="Proteomes" id="UP000002281"/>
    </source>
</evidence>
<proteinExistence type="predicted"/>
<dbReference type="Bgee" id="ENSECAG00000001383">
    <property type="expression patterns" value="Expressed in trophoblast and 6 other cell types or tissues"/>
</dbReference>
<keyword evidence="3" id="KW-1185">Reference proteome</keyword>
<protein>
    <submittedName>
        <fullName evidence="2">Uncharacterized protein</fullName>
    </submittedName>
</protein>
<dbReference type="FunCoup" id="F7D6I4">
    <property type="interactions" value="688"/>
</dbReference>
<organism evidence="2 3">
    <name type="scientific">Equus caballus</name>
    <name type="common">Horse</name>
    <dbReference type="NCBI Taxonomy" id="9796"/>
    <lineage>
        <taxon>Eukaryota</taxon>
        <taxon>Metazoa</taxon>
        <taxon>Chordata</taxon>
        <taxon>Craniata</taxon>
        <taxon>Vertebrata</taxon>
        <taxon>Euteleostomi</taxon>
        <taxon>Mammalia</taxon>
        <taxon>Eutheria</taxon>
        <taxon>Laurasiatheria</taxon>
        <taxon>Perissodactyla</taxon>
        <taxon>Equidae</taxon>
        <taxon>Equus</taxon>
    </lineage>
</organism>
<reference evidence="2" key="3">
    <citation type="submission" date="2025-09" db="UniProtKB">
        <authorList>
            <consortium name="Ensembl"/>
        </authorList>
    </citation>
    <scope>IDENTIFICATION</scope>
    <source>
        <strain evidence="2">Thoroughbred</strain>
    </source>
</reference>
<dbReference type="Ensembl" id="ENSECAT00000001195.4">
    <property type="protein sequence ID" value="ENSECAP00000000934.4"/>
    <property type="gene ID" value="ENSECAG00000001383.4"/>
</dbReference>
<dbReference type="PaxDb" id="9796-ENSECAP00000000934"/>
<dbReference type="InParanoid" id="F7D6I4"/>
<sequence>MEEPAAPSEPSGAARAPVNGVDSENQVESRVIRVV</sequence>
<reference evidence="2 3" key="1">
    <citation type="journal article" date="2009" name="Science">
        <title>Genome sequence, comparative analysis, and population genetics of the domestic horse.</title>
        <authorList>
            <consortium name="Broad Institute Genome Sequencing Platform"/>
            <consortium name="Broad Institute Whole Genome Assembly Team"/>
            <person name="Wade C.M."/>
            <person name="Giulotto E."/>
            <person name="Sigurdsson S."/>
            <person name="Zoli M."/>
            <person name="Gnerre S."/>
            <person name="Imsland F."/>
            <person name="Lear T.L."/>
            <person name="Adelson D.L."/>
            <person name="Bailey E."/>
            <person name="Bellone R.R."/>
            <person name="Bloecker H."/>
            <person name="Distl O."/>
            <person name="Edgar R.C."/>
            <person name="Garber M."/>
            <person name="Leeb T."/>
            <person name="Mauceli E."/>
            <person name="MacLeod J.N."/>
            <person name="Penedo M.C.T."/>
            <person name="Raison J.M."/>
            <person name="Sharpe T."/>
            <person name="Vogel J."/>
            <person name="Andersson L."/>
            <person name="Antczak D.F."/>
            <person name="Biagi T."/>
            <person name="Binns M.M."/>
            <person name="Chowdhary B.P."/>
            <person name="Coleman S.J."/>
            <person name="Della Valle G."/>
            <person name="Fryc S."/>
            <person name="Guerin G."/>
            <person name="Hasegawa T."/>
            <person name="Hill E.W."/>
            <person name="Jurka J."/>
            <person name="Kiialainen A."/>
            <person name="Lindgren G."/>
            <person name="Liu J."/>
            <person name="Magnani E."/>
            <person name="Mickelson J.R."/>
            <person name="Murray J."/>
            <person name="Nergadze S.G."/>
            <person name="Onofrio R."/>
            <person name="Pedroni S."/>
            <person name="Piras M.F."/>
            <person name="Raudsepp T."/>
            <person name="Rocchi M."/>
            <person name="Roeed K.H."/>
            <person name="Ryder O.A."/>
            <person name="Searle S."/>
            <person name="Skow L."/>
            <person name="Swinburne J.E."/>
            <person name="Syvaenen A.C."/>
            <person name="Tozaki T."/>
            <person name="Valberg S.J."/>
            <person name="Vaudin M."/>
            <person name="White J.R."/>
            <person name="Zody M.C."/>
            <person name="Lander E.S."/>
            <person name="Lindblad-Toh K."/>
        </authorList>
    </citation>
    <scope>NUCLEOTIDE SEQUENCE [LARGE SCALE GENOMIC DNA]</scope>
    <source>
        <strain evidence="2 3">Thoroughbred</strain>
    </source>
</reference>
<dbReference type="Proteomes" id="UP000002281">
    <property type="component" value="Chromosome 1"/>
</dbReference>
<feature type="compositionally biased region" description="Low complexity" evidence="1">
    <location>
        <begin position="1"/>
        <end position="17"/>
    </location>
</feature>
<dbReference type="AlphaFoldDB" id="F7D6I4"/>
<feature type="region of interest" description="Disordered" evidence="1">
    <location>
        <begin position="1"/>
        <end position="35"/>
    </location>
</feature>